<comment type="caution">
    <text evidence="1">The sequence shown here is derived from an EMBL/GenBank/DDBJ whole genome shotgun (WGS) entry which is preliminary data.</text>
</comment>
<dbReference type="RefSeq" id="WP_214155355.1">
    <property type="nucleotide sequence ID" value="NZ_JAHBAY010000003.1"/>
</dbReference>
<organism evidence="1 2">
    <name type="scientific">Kineosporia corallincola</name>
    <dbReference type="NCBI Taxonomy" id="2835133"/>
    <lineage>
        <taxon>Bacteria</taxon>
        <taxon>Bacillati</taxon>
        <taxon>Actinomycetota</taxon>
        <taxon>Actinomycetes</taxon>
        <taxon>Kineosporiales</taxon>
        <taxon>Kineosporiaceae</taxon>
        <taxon>Kineosporia</taxon>
    </lineage>
</organism>
<dbReference type="Proteomes" id="UP001197247">
    <property type="component" value="Unassembled WGS sequence"/>
</dbReference>
<evidence type="ECO:0000313" key="2">
    <source>
        <dbReference type="Proteomes" id="UP001197247"/>
    </source>
</evidence>
<dbReference type="EMBL" id="JAHBAY010000003">
    <property type="protein sequence ID" value="MBT0769065.1"/>
    <property type="molecule type" value="Genomic_DNA"/>
</dbReference>
<sequence length="241" mass="27076">MPRTSIVVVDDFYRDPLAIRDHALGRSFYTPYESDEDVASGRRPTWWASRFEEAGDCPVKSSKALTSALEDACGETIDRSHWEASYPRDGSSRPLPGADPATRGCLWNTSFHVKPDNGQVLGDGVHNHVTDDWNGVGPDGWAGIVYLSPGAPPEGGLHLWRNVDARRRHDWMTPRENWRLIDSLGNVFNRLLLVRGDVPHSGARGWGNRLEEGRLYQTFFFRTHPESPGFRREPVEIEGVG</sequence>
<evidence type="ECO:0000313" key="1">
    <source>
        <dbReference type="EMBL" id="MBT0769065.1"/>
    </source>
</evidence>
<gene>
    <name evidence="1" type="ORF">KIH74_09020</name>
</gene>
<reference evidence="1 2" key="1">
    <citation type="submission" date="2021-05" db="EMBL/GenBank/DDBJ databases">
        <title>Kineosporia and Streptomyces sp. nov. two new marine actinobacteria isolated from Coral.</title>
        <authorList>
            <person name="Buangrab K."/>
            <person name="Sutthacheep M."/>
            <person name="Yeemin T."/>
            <person name="Harunari E."/>
            <person name="Igarashi Y."/>
            <person name="Kanchanasin P."/>
            <person name="Tanasupawat S."/>
            <person name="Phongsopitanun W."/>
        </authorList>
    </citation>
    <scope>NUCLEOTIDE SEQUENCE [LARGE SCALE GENOMIC DNA]</scope>
    <source>
        <strain evidence="1 2">J2-2</strain>
    </source>
</reference>
<keyword evidence="2" id="KW-1185">Reference proteome</keyword>
<accession>A0ABS5TD92</accession>
<proteinExistence type="predicted"/>
<protein>
    <submittedName>
        <fullName evidence="1">Uncharacterized protein</fullName>
    </submittedName>
</protein>
<name>A0ABS5TD92_9ACTN</name>